<dbReference type="EMBL" id="AVBG01000007">
    <property type="protein sequence ID" value="KGP91310.1"/>
    <property type="molecule type" value="Genomic_DNA"/>
</dbReference>
<protein>
    <submittedName>
        <fullName evidence="1">Uncharacterized protein</fullName>
    </submittedName>
</protein>
<gene>
    <name evidence="1" type="ORF">N780_08370</name>
</gene>
<accession>A0A0A2VCB6</accession>
<dbReference type="AlphaFoldDB" id="A0A0A2VCB6"/>
<dbReference type="Proteomes" id="UP000030153">
    <property type="component" value="Unassembled WGS sequence"/>
</dbReference>
<evidence type="ECO:0000313" key="1">
    <source>
        <dbReference type="EMBL" id="KGP91310.1"/>
    </source>
</evidence>
<proteinExistence type="predicted"/>
<keyword evidence="2" id="KW-1185">Reference proteome</keyword>
<comment type="caution">
    <text evidence="1">The sequence shown here is derived from an EMBL/GenBank/DDBJ whole genome shotgun (WGS) entry which is preliminary data.</text>
</comment>
<reference evidence="1 2" key="1">
    <citation type="submission" date="2013-08" db="EMBL/GenBank/DDBJ databases">
        <title>Genome of Pontibacillus chungwhensis.</title>
        <authorList>
            <person name="Wang Q."/>
            <person name="Wang G."/>
        </authorList>
    </citation>
    <scope>NUCLEOTIDE SEQUENCE [LARGE SCALE GENOMIC DNA]</scope>
    <source>
        <strain evidence="1 2">BH030062</strain>
    </source>
</reference>
<evidence type="ECO:0000313" key="2">
    <source>
        <dbReference type="Proteomes" id="UP000030153"/>
    </source>
</evidence>
<organism evidence="1 2">
    <name type="scientific">Pontibacillus chungwhensis BH030062</name>
    <dbReference type="NCBI Taxonomy" id="1385513"/>
    <lineage>
        <taxon>Bacteria</taxon>
        <taxon>Bacillati</taxon>
        <taxon>Bacillota</taxon>
        <taxon>Bacilli</taxon>
        <taxon>Bacillales</taxon>
        <taxon>Bacillaceae</taxon>
        <taxon>Pontibacillus</taxon>
    </lineage>
</organism>
<name>A0A0A2VCB6_9BACI</name>
<dbReference type="RefSeq" id="WP_036783596.1">
    <property type="nucleotide sequence ID" value="NZ_AVBG01000007.1"/>
</dbReference>
<sequence length="90" mass="10289">MNFNNIKSKLDSLGAIQSITISYLETREDDDSAFDVYVNVKHNTNAKNDFESIIVKEEASLEEAESIAQRLTNSLGRYYKNVQYLGHELQ</sequence>